<dbReference type="GO" id="GO:0005829">
    <property type="term" value="C:cytosol"/>
    <property type="evidence" value="ECO:0007669"/>
    <property type="project" value="TreeGrafter"/>
</dbReference>
<keyword evidence="10" id="KW-1185">Reference proteome</keyword>
<dbReference type="AlphaFoldDB" id="U5QJJ2"/>
<sequence length="255" mass="28040">MALLEIKSTRDVAKMREAGRIVATVLSEIMAIARPGLTTADLDAHAEGRCRDFGVTPAFKGYYGFPACICTSINNEVVHGIPSPRRKLAPGDILKVDFGAIYDGWHGDSCVTIGLEPLTAEARRLIAVAEEALMRGIAQVRHNAYLQEISGAIQDYVEANGFSVVRQYVGHGVGRKLHEEPQVPNFRTREIPNPRLKAGMTLAIEPMVNVGHHATRTLADRWTVVTLDKSLSAQFEHTVLVARDGYEILTDRSRL</sequence>
<evidence type="ECO:0000256" key="4">
    <source>
        <dbReference type="ARBA" id="ARBA00022723"/>
    </source>
</evidence>
<evidence type="ECO:0000256" key="2">
    <source>
        <dbReference type="ARBA" id="ARBA00022438"/>
    </source>
</evidence>
<evidence type="ECO:0000256" key="7">
    <source>
        <dbReference type="RuleBase" id="RU003653"/>
    </source>
</evidence>
<dbReference type="SUPFAM" id="SSF55920">
    <property type="entry name" value="Creatinase/aminopeptidase"/>
    <property type="match status" value="1"/>
</dbReference>
<feature type="domain" description="Peptidase M24" evidence="8">
    <location>
        <begin position="14"/>
        <end position="241"/>
    </location>
</feature>
<dbReference type="KEGG" id="glj:GKIL_1559"/>
<evidence type="ECO:0000256" key="1">
    <source>
        <dbReference type="ARBA" id="ARBA00002521"/>
    </source>
</evidence>
<feature type="binding site" evidence="6">
    <location>
        <position position="108"/>
    </location>
    <ligand>
        <name>a divalent metal cation</name>
        <dbReference type="ChEBI" id="CHEBI:60240"/>
        <label>2</label>
        <note>catalytic</note>
    </ligand>
</feature>
<feature type="binding site" evidence="6">
    <location>
        <position position="178"/>
    </location>
    <ligand>
        <name>substrate</name>
    </ligand>
</feature>
<dbReference type="NCBIfam" id="TIGR00500">
    <property type="entry name" value="met_pdase_I"/>
    <property type="match status" value="1"/>
</dbReference>
<dbReference type="PRINTS" id="PR00599">
    <property type="entry name" value="MAPEPTIDASE"/>
</dbReference>
<dbReference type="InterPro" id="IPR001714">
    <property type="entry name" value="Pept_M24_MAP"/>
</dbReference>
<comment type="subunit">
    <text evidence="6">Monomer.</text>
</comment>
<proteinExistence type="inferred from homology"/>
<dbReference type="PANTHER" id="PTHR43330:SF27">
    <property type="entry name" value="METHIONINE AMINOPEPTIDASE"/>
    <property type="match status" value="1"/>
</dbReference>
<reference evidence="9 10" key="1">
    <citation type="journal article" date="2013" name="PLoS ONE">
        <title>Cultivation and Complete Genome Sequencing of Gloeobacter kilaueensis sp. nov., from a Lava Cave in Kilauea Caldera, Hawai'i.</title>
        <authorList>
            <person name="Saw J.H."/>
            <person name="Schatz M."/>
            <person name="Brown M.V."/>
            <person name="Kunkel D.D."/>
            <person name="Foster J.S."/>
            <person name="Shick H."/>
            <person name="Christensen S."/>
            <person name="Hou S."/>
            <person name="Wan X."/>
            <person name="Donachie S.P."/>
        </authorList>
    </citation>
    <scope>NUCLEOTIDE SEQUENCE [LARGE SCALE GENOMIC DNA]</scope>
    <source>
        <strain evidence="10">JS</strain>
    </source>
</reference>
<dbReference type="PATRIC" id="fig|1183438.3.peg.1534"/>
<dbReference type="EMBL" id="CP003587">
    <property type="protein sequence ID" value="AGY57805.1"/>
    <property type="molecule type" value="Genomic_DNA"/>
</dbReference>
<dbReference type="GO" id="GO:0004239">
    <property type="term" value="F:initiator methionyl aminopeptidase activity"/>
    <property type="evidence" value="ECO:0007669"/>
    <property type="project" value="UniProtKB-UniRule"/>
</dbReference>
<name>U5QJJ2_GLOK1</name>
<feature type="binding site" evidence="6">
    <location>
        <position position="205"/>
    </location>
    <ligand>
        <name>a divalent metal cation</name>
        <dbReference type="ChEBI" id="CHEBI:60240"/>
        <label>2</label>
        <note>catalytic</note>
    </ligand>
</feature>
<accession>U5QJJ2</accession>
<feature type="binding site" evidence="6">
    <location>
        <position position="97"/>
    </location>
    <ligand>
        <name>a divalent metal cation</name>
        <dbReference type="ChEBI" id="CHEBI:60240"/>
        <label>1</label>
    </ligand>
</feature>
<evidence type="ECO:0000313" key="10">
    <source>
        <dbReference type="Proteomes" id="UP000017396"/>
    </source>
</evidence>
<dbReference type="GO" id="GO:0046872">
    <property type="term" value="F:metal ion binding"/>
    <property type="evidence" value="ECO:0007669"/>
    <property type="project" value="UniProtKB-UniRule"/>
</dbReference>
<comment type="similarity">
    <text evidence="6">Belongs to the peptidase M24A family. Methionine aminopeptidase type 1 subfamily.</text>
</comment>
<keyword evidence="3 6" id="KW-0645">Protease</keyword>
<dbReference type="RefSeq" id="WP_023172915.1">
    <property type="nucleotide sequence ID" value="NC_022600.1"/>
</dbReference>
<dbReference type="HAMAP" id="MF_01974">
    <property type="entry name" value="MetAP_1"/>
    <property type="match status" value="1"/>
</dbReference>
<comment type="cofactor">
    <cofactor evidence="6">
        <name>Co(2+)</name>
        <dbReference type="ChEBI" id="CHEBI:48828"/>
    </cofactor>
    <cofactor evidence="6">
        <name>Zn(2+)</name>
        <dbReference type="ChEBI" id="CHEBI:29105"/>
    </cofactor>
    <cofactor evidence="6">
        <name>Mn(2+)</name>
        <dbReference type="ChEBI" id="CHEBI:29035"/>
    </cofactor>
    <cofactor evidence="6">
        <name>Fe(2+)</name>
        <dbReference type="ChEBI" id="CHEBI:29033"/>
    </cofactor>
    <text evidence="6">Binds 2 divalent metal cations per subunit. Has a high-affinity and a low affinity metal-binding site. The true nature of the physiological cofactor is under debate. The enzyme is active with cobalt, zinc, manganese or divalent iron ions. Most likely, methionine aminopeptidases function as mononuclear Fe(2+)-metalloproteases under physiological conditions, and the catalytically relevant metal-binding site has been assigned to the histidine-containing high-affinity site.</text>
</comment>
<dbReference type="GO" id="GO:0070006">
    <property type="term" value="F:metalloaminopeptidase activity"/>
    <property type="evidence" value="ECO:0007669"/>
    <property type="project" value="UniProtKB-UniRule"/>
</dbReference>
<keyword evidence="4 6" id="KW-0479">Metal-binding</keyword>
<comment type="function">
    <text evidence="1 6">Removes the N-terminal methionine from nascent proteins. The N-terminal methionine is often cleaved when the second residue in the primary sequence is small and uncharged (Met-Ala-, Cys, Gly, Pro, Ser, Thr, or Val). Requires deformylation of the N(alpha)-formylated initiator methionine before it can be hydrolyzed.</text>
</comment>
<dbReference type="CDD" id="cd01086">
    <property type="entry name" value="MetAP1"/>
    <property type="match status" value="1"/>
</dbReference>
<dbReference type="EC" id="3.4.11.18" evidence="6 7"/>
<dbReference type="PROSITE" id="PS00680">
    <property type="entry name" value="MAP_1"/>
    <property type="match status" value="1"/>
</dbReference>
<feature type="binding site" evidence="6">
    <location>
        <position position="171"/>
    </location>
    <ligand>
        <name>a divalent metal cation</name>
        <dbReference type="ChEBI" id="CHEBI:60240"/>
        <label>2</label>
        <note>catalytic</note>
    </ligand>
</feature>
<feature type="binding site" evidence="6">
    <location>
        <position position="108"/>
    </location>
    <ligand>
        <name>a divalent metal cation</name>
        <dbReference type="ChEBI" id="CHEBI:60240"/>
        <label>1</label>
    </ligand>
</feature>
<evidence type="ECO:0000259" key="8">
    <source>
        <dbReference type="Pfam" id="PF00557"/>
    </source>
</evidence>
<dbReference type="Pfam" id="PF00557">
    <property type="entry name" value="Peptidase_M24"/>
    <property type="match status" value="1"/>
</dbReference>
<evidence type="ECO:0000256" key="6">
    <source>
        <dbReference type="HAMAP-Rule" id="MF_01974"/>
    </source>
</evidence>
<feature type="binding site" evidence="6">
    <location>
        <position position="79"/>
    </location>
    <ligand>
        <name>substrate</name>
    </ligand>
</feature>
<dbReference type="GO" id="GO:0006508">
    <property type="term" value="P:proteolysis"/>
    <property type="evidence" value="ECO:0007669"/>
    <property type="project" value="UniProtKB-KW"/>
</dbReference>
<dbReference type="InterPro" id="IPR036005">
    <property type="entry name" value="Creatinase/aminopeptidase-like"/>
</dbReference>
<dbReference type="Proteomes" id="UP000017396">
    <property type="component" value="Chromosome"/>
</dbReference>
<evidence type="ECO:0000256" key="3">
    <source>
        <dbReference type="ARBA" id="ARBA00022670"/>
    </source>
</evidence>
<comment type="catalytic activity">
    <reaction evidence="6 7">
        <text>Release of N-terminal amino acids, preferentially methionine, from peptides and arylamides.</text>
        <dbReference type="EC" id="3.4.11.18"/>
    </reaction>
</comment>
<evidence type="ECO:0000256" key="5">
    <source>
        <dbReference type="ARBA" id="ARBA00022801"/>
    </source>
</evidence>
<dbReference type="InterPro" id="IPR000994">
    <property type="entry name" value="Pept_M24"/>
</dbReference>
<dbReference type="InterPro" id="IPR002467">
    <property type="entry name" value="Pept_M24A_MAP1"/>
</dbReference>
<feature type="binding site" evidence="6">
    <location>
        <position position="236"/>
    </location>
    <ligand>
        <name>a divalent metal cation</name>
        <dbReference type="ChEBI" id="CHEBI:60240"/>
        <label>2</label>
        <note>catalytic</note>
    </ligand>
</feature>
<feature type="binding site" evidence="6">
    <location>
        <position position="236"/>
    </location>
    <ligand>
        <name>a divalent metal cation</name>
        <dbReference type="ChEBI" id="CHEBI:60240"/>
        <label>1</label>
    </ligand>
</feature>
<protein>
    <recommendedName>
        <fullName evidence="6 7">Methionine aminopeptidase</fullName>
        <shortName evidence="6">MAP</shortName>
        <shortName evidence="6">MetAP</shortName>
        <ecNumber evidence="6 7">3.4.11.18</ecNumber>
    </recommendedName>
    <alternativeName>
        <fullName evidence="6">Peptidase M</fullName>
    </alternativeName>
</protein>
<evidence type="ECO:0000313" key="9">
    <source>
        <dbReference type="EMBL" id="AGY57805.1"/>
    </source>
</evidence>
<dbReference type="STRING" id="1183438.GKIL_1559"/>
<dbReference type="OrthoDB" id="9802055at2"/>
<dbReference type="HOGENOM" id="CLU_015857_0_1_3"/>
<gene>
    <name evidence="6 9" type="primary">map</name>
    <name evidence="9" type="ORF">GKIL_1559</name>
</gene>
<dbReference type="eggNOG" id="COG0024">
    <property type="taxonomic scope" value="Bacteria"/>
</dbReference>
<dbReference type="Gene3D" id="3.90.230.10">
    <property type="entry name" value="Creatinase/methionine aminopeptidase superfamily"/>
    <property type="match status" value="1"/>
</dbReference>
<keyword evidence="5 6" id="KW-0378">Hydrolase</keyword>
<keyword evidence="2 6" id="KW-0031">Aminopeptidase</keyword>
<organism evidence="9 10">
    <name type="scientific">Gloeobacter kilaueensis (strain ATCC BAA-2537 / CCAP 1431/1 / ULC 316 / JS1)</name>
    <dbReference type="NCBI Taxonomy" id="1183438"/>
    <lineage>
        <taxon>Bacteria</taxon>
        <taxon>Bacillati</taxon>
        <taxon>Cyanobacteriota</taxon>
        <taxon>Cyanophyceae</taxon>
        <taxon>Gloeobacterales</taxon>
        <taxon>Gloeobacteraceae</taxon>
        <taxon>Gloeobacter</taxon>
    </lineage>
</organism>
<dbReference type="PANTHER" id="PTHR43330">
    <property type="entry name" value="METHIONINE AMINOPEPTIDASE"/>
    <property type="match status" value="1"/>
</dbReference>